<dbReference type="EMBL" id="CP004353">
    <property type="protein sequence ID" value="AHI23652.1"/>
    <property type="molecule type" value="Genomic_DNA"/>
</dbReference>
<feature type="region of interest" description="Disordered" evidence="1">
    <location>
        <begin position="1"/>
        <end position="26"/>
    </location>
</feature>
<feature type="compositionally biased region" description="Basic and acidic residues" evidence="1">
    <location>
        <begin position="16"/>
        <end position="26"/>
    </location>
</feature>
<dbReference type="AlphaFoldDB" id="W5Y340"/>
<accession>W5Y340</accession>
<name>W5Y340_9CORY</name>
<dbReference type="HOGENOM" id="CLU_108860_1_1_11"/>
<evidence type="ECO:0000256" key="1">
    <source>
        <dbReference type="SAM" id="MobiDB-lite"/>
    </source>
</evidence>
<reference evidence="2 3" key="1">
    <citation type="submission" date="2013-02" db="EMBL/GenBank/DDBJ databases">
        <title>The complete genome sequence of Corynebacterium vitaeruminis DSM 20294.</title>
        <authorList>
            <person name="Ruckert C."/>
            <person name="Albersmeier A."/>
            <person name="Kalinowski J."/>
        </authorList>
    </citation>
    <scope>NUCLEOTIDE SEQUENCE [LARGE SCALE GENOMIC DNA]</scope>
    <source>
        <strain evidence="3">ATCC 10234</strain>
    </source>
</reference>
<evidence type="ECO:0008006" key="4">
    <source>
        <dbReference type="Google" id="ProtNLM"/>
    </source>
</evidence>
<proteinExistence type="predicted"/>
<dbReference type="Proteomes" id="UP000019222">
    <property type="component" value="Chromosome"/>
</dbReference>
<evidence type="ECO:0000313" key="2">
    <source>
        <dbReference type="EMBL" id="AHI23652.1"/>
    </source>
</evidence>
<keyword evidence="3" id="KW-1185">Reference proteome</keyword>
<dbReference type="KEGG" id="cvt:B843_11370"/>
<sequence>MTRKEAEQTGEPSPAEPREQQPSRVEDLLSATNLLRFESTAPRTLGAKEDAIRAELGISPIRYYQKLNRAIDTPEAMQEFPLLTARLRRKRDSRADRRSGAHSD</sequence>
<dbReference type="InterPro" id="IPR021678">
    <property type="entry name" value="DUF3263"/>
</dbReference>
<gene>
    <name evidence="2" type="ORF">B843_11370</name>
</gene>
<dbReference type="PATRIC" id="fig|1224164.3.peg.2291"/>
<protein>
    <recommendedName>
        <fullName evidence="4">Fis family transcriptional regulator</fullName>
    </recommendedName>
</protein>
<dbReference type="STRING" id="1224164.B843_11370"/>
<dbReference type="Pfam" id="PF11662">
    <property type="entry name" value="DUF3263"/>
    <property type="match status" value="1"/>
</dbReference>
<evidence type="ECO:0000313" key="3">
    <source>
        <dbReference type="Proteomes" id="UP000019222"/>
    </source>
</evidence>
<organism evidence="2 3">
    <name type="scientific">Corynebacterium vitaeruminis DSM 20294</name>
    <dbReference type="NCBI Taxonomy" id="1224164"/>
    <lineage>
        <taxon>Bacteria</taxon>
        <taxon>Bacillati</taxon>
        <taxon>Actinomycetota</taxon>
        <taxon>Actinomycetes</taxon>
        <taxon>Mycobacteriales</taxon>
        <taxon>Corynebacteriaceae</taxon>
        <taxon>Corynebacterium</taxon>
    </lineage>
</organism>
<dbReference type="eggNOG" id="ENOG5032SVJ">
    <property type="taxonomic scope" value="Bacteria"/>
</dbReference>